<feature type="compositionally biased region" description="Pro residues" evidence="8">
    <location>
        <begin position="972"/>
        <end position="982"/>
    </location>
</feature>
<evidence type="ECO:0000256" key="7">
    <source>
        <dbReference type="ARBA" id="ARBA00023136"/>
    </source>
</evidence>
<keyword evidence="7" id="KW-0472">Membrane</keyword>
<comment type="caution">
    <text evidence="10">The sequence shown here is derived from an EMBL/GenBank/DDBJ whole genome shotgun (WGS) entry which is preliminary data.</text>
</comment>
<dbReference type="OrthoDB" id="1934521at2759"/>
<reference evidence="10" key="1">
    <citation type="journal article" date="2020" name="bioRxiv">
        <title>Comparative genomics of Chlamydomonas.</title>
        <authorList>
            <person name="Craig R.J."/>
            <person name="Hasan A.R."/>
            <person name="Ness R.W."/>
            <person name="Keightley P.D."/>
        </authorList>
    </citation>
    <scope>NUCLEOTIDE SEQUENCE</scope>
    <source>
        <strain evidence="10">CCAP 11/173</strain>
    </source>
</reference>
<evidence type="ECO:0000256" key="8">
    <source>
        <dbReference type="SAM" id="MobiDB-lite"/>
    </source>
</evidence>
<evidence type="ECO:0000256" key="4">
    <source>
        <dbReference type="ARBA" id="ARBA00022692"/>
    </source>
</evidence>
<evidence type="ECO:0000256" key="1">
    <source>
        <dbReference type="ARBA" id="ARBA00004370"/>
    </source>
</evidence>
<feature type="domain" description="Leucine-rich repeat-containing N-terminal plant-type" evidence="9">
    <location>
        <begin position="13"/>
        <end position="48"/>
    </location>
</feature>
<feature type="region of interest" description="Disordered" evidence="8">
    <location>
        <begin position="770"/>
        <end position="802"/>
    </location>
</feature>
<keyword evidence="3" id="KW-0433">Leucine-rich repeat</keyword>
<dbReference type="PANTHER" id="PTHR48009:SF4">
    <property type="entry name" value="LEUCINE-RICH REPEAT (LRR) FAMILY PROTEIN"/>
    <property type="match status" value="1"/>
</dbReference>
<dbReference type="Pfam" id="PF08263">
    <property type="entry name" value="LRRNT_2"/>
    <property type="match status" value="2"/>
</dbReference>
<evidence type="ECO:0000313" key="11">
    <source>
        <dbReference type="Proteomes" id="UP000613740"/>
    </source>
</evidence>
<sequence>MQLTFLLTSATEVLVEIRRQLEGAVSASALAAWTAAGSACAWPGVGCDSLGAVTSLDLTSHGLTGTLPGRLTDLEGLQSLILVNNSIGGKLPVEWSSMVDLEVLVLDANAISGSLPAMWAALGSLRELRLRNNRLGAPTGSGLPAAWGGGLGSLQVLDLSDNPHLGEGGLVSGSPDGLSRAPGAQLPSSWGRLAFLRSLLLRNTGLAGTLPPDLVTLRRLVRMDLSSNSISGTLPASWAPGGSAAAGGVAAGLTALRQIDLSGNRLWGTLPVEWSSFASLQYLSVASNALSGTVPEAWGAQRGLAVLKLFSNSALCGPMPGVLQPMLLAGTASGTASGGGNVNSPAQETSALAAAINGTQLLGSCPWSQTGSLLLSLRQAMTGHSSTTLADWVPGTDPCGTATAWEGVLCVDQAVTGLDLSGKGLSGTLPPQLPLLNGLGRLVLDNNSLTGMLPGSWSQLAALSHMSLRRNSLAGGLPAGWGALSALSYMDLSYNGLRGPLPLVWADGLPRIAHIRLDGNSLNGTLPAAWGAGTTGRGAGPAAAGAASTTTTTSIYAGLVTLLSLHADGNSFSGVLPVAWSRLQQLQELSLKDNLLTGPVPWEWADPRGMSSLRYLGLSSNAGMCGPAPTAAPATATPAAASNSSTRGVTSSSTTTTASIPSSANTTRITSSVFRLEADDTQLGAACPPLADSSNGSAMAAGAQLWIAAGAGSVGTLVLVGVIAAAASAVNRRRAAAGGNHSSSPGGATDAAAKHGSIAAAVAAHRRASAGGMVDGSRSAGPAASPRAPAGSPRCASVTSPSGRVGSYGSLSGLAGGVVGPAGSPQSFLVTQRLRSAPSPAAMLQAAAASGAAASAARRLYGGPATHAVASDGEDGGGGGRKARSHALHQQQQYQPRLSHLAPGRAPEAPLPAHRGMEGGGTPPVVAADTHLSPWHTSAIPLGTGSGRAQATADDGAGLQFAPSPTRSVQPPHSPLHTPPHSPRVLPTAASNTSAVPLPSPRPVNDTLPVTQYHPDSFGWLWGGSTGAGGAGAGDATAAADADEQQQARSGLLSMGIAAAMSSFTRIVGGFLPRRSSAGSGMPSRTSQFGGAADVALSTRSPRPNPSASWQPAARGEANGGQDEDMAAAAELYQAMAMADRRGALEAARSGTSTPRGAAAIGPPRLSTNPLFAGPETNPDGTSSGAEQQSDLPTINTASDSDNEQLQQLGTQLQRKLRVSAGLGEDDSDSELQTAEVRAAGGDADGAARMLAAPTFMVRPAEASASDGTASDQGLALGAGAPGHAMQALREAEGLGAAGFGIDSPRLGMPPVTRH</sequence>
<dbReference type="InterPro" id="IPR053213">
    <property type="entry name" value="RLP29"/>
</dbReference>
<keyword evidence="5" id="KW-0677">Repeat</keyword>
<dbReference type="GO" id="GO:0005930">
    <property type="term" value="C:axoneme"/>
    <property type="evidence" value="ECO:0007669"/>
    <property type="project" value="UniProtKB-SubCell"/>
</dbReference>
<dbReference type="SMART" id="SM00369">
    <property type="entry name" value="LRR_TYP"/>
    <property type="match status" value="7"/>
</dbReference>
<gene>
    <name evidence="10" type="ORF">HYH02_004064</name>
</gene>
<evidence type="ECO:0000313" key="10">
    <source>
        <dbReference type="EMBL" id="KAG2451466.1"/>
    </source>
</evidence>
<dbReference type="FunFam" id="3.80.10.10:FF:000129">
    <property type="entry name" value="Leucine-rich repeat receptor-like kinase"/>
    <property type="match status" value="1"/>
</dbReference>
<feature type="compositionally biased region" description="Polar residues" evidence="8">
    <location>
        <begin position="1077"/>
        <end position="1089"/>
    </location>
</feature>
<feature type="region of interest" description="Disordered" evidence="8">
    <location>
        <begin position="866"/>
        <end position="1003"/>
    </location>
</feature>
<evidence type="ECO:0000259" key="9">
    <source>
        <dbReference type="Pfam" id="PF08263"/>
    </source>
</evidence>
<keyword evidence="6" id="KW-1133">Transmembrane helix</keyword>
<feature type="compositionally biased region" description="Polar residues" evidence="8">
    <location>
        <begin position="1179"/>
        <end position="1208"/>
    </location>
</feature>
<dbReference type="InterPro" id="IPR032675">
    <property type="entry name" value="LRR_dom_sf"/>
</dbReference>
<organism evidence="10 11">
    <name type="scientific">Chlamydomonas schloesseri</name>
    <dbReference type="NCBI Taxonomy" id="2026947"/>
    <lineage>
        <taxon>Eukaryota</taxon>
        <taxon>Viridiplantae</taxon>
        <taxon>Chlorophyta</taxon>
        <taxon>core chlorophytes</taxon>
        <taxon>Chlorophyceae</taxon>
        <taxon>CS clade</taxon>
        <taxon>Chlamydomonadales</taxon>
        <taxon>Chlamydomonadaceae</taxon>
        <taxon>Chlamydomonas</taxon>
    </lineage>
</organism>
<feature type="region of interest" description="Disordered" evidence="8">
    <location>
        <begin position="628"/>
        <end position="664"/>
    </location>
</feature>
<name>A0A835WPY7_9CHLO</name>
<feature type="compositionally biased region" description="Low complexity" evidence="8">
    <location>
        <begin position="776"/>
        <end position="794"/>
    </location>
</feature>
<comment type="subcellular location">
    <subcellularLocation>
        <location evidence="2">Cytoplasm</location>
        <location evidence="2">Cytoskeleton</location>
        <location evidence="2">Cilium axoneme</location>
    </subcellularLocation>
    <subcellularLocation>
        <location evidence="1">Membrane</location>
    </subcellularLocation>
</comment>
<evidence type="ECO:0000256" key="5">
    <source>
        <dbReference type="ARBA" id="ARBA00022737"/>
    </source>
</evidence>
<dbReference type="InterPro" id="IPR003591">
    <property type="entry name" value="Leu-rich_rpt_typical-subtyp"/>
</dbReference>
<feature type="domain" description="Leucine-rich repeat-containing N-terminal plant-type" evidence="9">
    <location>
        <begin position="372"/>
        <end position="410"/>
    </location>
</feature>
<accession>A0A835WPY7</accession>
<dbReference type="GO" id="GO:0016020">
    <property type="term" value="C:membrane"/>
    <property type="evidence" value="ECO:0007669"/>
    <property type="project" value="UniProtKB-SubCell"/>
</dbReference>
<dbReference type="Gene3D" id="3.80.10.10">
    <property type="entry name" value="Ribonuclease Inhibitor"/>
    <property type="match status" value="4"/>
</dbReference>
<dbReference type="InterPro" id="IPR013210">
    <property type="entry name" value="LRR_N_plant-typ"/>
</dbReference>
<feature type="compositionally biased region" description="Polar residues" evidence="8">
    <location>
        <begin position="1098"/>
        <end position="1110"/>
    </location>
</feature>
<dbReference type="PANTHER" id="PTHR48009">
    <property type="entry name" value="LEUCINE-RICH REPEAT (LRR) FAMILY PROTEIN"/>
    <property type="match status" value="1"/>
</dbReference>
<dbReference type="EMBL" id="JAEHOD010000008">
    <property type="protein sequence ID" value="KAG2451466.1"/>
    <property type="molecule type" value="Genomic_DNA"/>
</dbReference>
<evidence type="ECO:0000256" key="3">
    <source>
        <dbReference type="ARBA" id="ARBA00022614"/>
    </source>
</evidence>
<protein>
    <recommendedName>
        <fullName evidence="9">Leucine-rich repeat-containing N-terminal plant-type domain-containing protein</fullName>
    </recommendedName>
</protein>
<keyword evidence="11" id="KW-1185">Reference proteome</keyword>
<keyword evidence="4" id="KW-0812">Transmembrane</keyword>
<dbReference type="Proteomes" id="UP000613740">
    <property type="component" value="Unassembled WGS sequence"/>
</dbReference>
<feature type="region of interest" description="Disordered" evidence="8">
    <location>
        <begin position="1144"/>
        <end position="1208"/>
    </location>
</feature>
<feature type="region of interest" description="Disordered" evidence="8">
    <location>
        <begin position="1074"/>
        <end position="1123"/>
    </location>
</feature>
<evidence type="ECO:0000256" key="2">
    <source>
        <dbReference type="ARBA" id="ARBA00004430"/>
    </source>
</evidence>
<proteinExistence type="predicted"/>
<dbReference type="SUPFAM" id="SSF52058">
    <property type="entry name" value="L domain-like"/>
    <property type="match status" value="2"/>
</dbReference>
<evidence type="ECO:0000256" key="6">
    <source>
        <dbReference type="ARBA" id="ARBA00022989"/>
    </source>
</evidence>